<dbReference type="EMBL" id="HG688975">
    <property type="protein sequence ID" value="CDI73826.1"/>
    <property type="molecule type" value="Genomic_DNA"/>
</dbReference>
<evidence type="ECO:0000256" key="1">
    <source>
        <dbReference type="SAM" id="Phobius"/>
    </source>
</evidence>
<evidence type="ECO:0000313" key="3">
    <source>
        <dbReference type="Proteomes" id="UP000018201"/>
    </source>
</evidence>
<protein>
    <submittedName>
        <fullName evidence="2">Uncharacterized protein</fullName>
    </submittedName>
</protein>
<reference evidence="2" key="2">
    <citation type="submission" date="2013-10" db="EMBL/GenBank/DDBJ databases">
        <authorList>
            <person name="Aslett M."/>
        </authorList>
    </citation>
    <scope>NUCLEOTIDE SEQUENCE [LARGE SCALE GENOMIC DNA]</scope>
    <source>
        <strain evidence="2">Houghton</strain>
    </source>
</reference>
<feature type="transmembrane region" description="Helical" evidence="1">
    <location>
        <begin position="51"/>
        <end position="71"/>
    </location>
</feature>
<name>U6G0J8_9EIME</name>
<keyword evidence="3" id="KW-1185">Reference proteome</keyword>
<keyword evidence="1" id="KW-1133">Transmembrane helix</keyword>
<dbReference type="Proteomes" id="UP000018201">
    <property type="component" value="Unassembled WGS sequence"/>
</dbReference>
<reference evidence="2" key="1">
    <citation type="submission" date="2013-10" db="EMBL/GenBank/DDBJ databases">
        <title>Genomic analysis of the causative agents of coccidiosis in chickens.</title>
        <authorList>
            <person name="Reid A.J."/>
            <person name="Blake D."/>
            <person name="Billington K."/>
            <person name="Browne H."/>
            <person name="Dunn M."/>
            <person name="Hung S."/>
            <person name="Kawahara F."/>
            <person name="Miranda-Saavedra D."/>
            <person name="Mourier T."/>
            <person name="Nagra H."/>
            <person name="Otto T.D."/>
            <person name="Rawlings N."/>
            <person name="Sanchez A."/>
            <person name="Sanders M."/>
            <person name="Subramaniam C."/>
            <person name="Tay Y."/>
            <person name="Dear P."/>
            <person name="Doerig C."/>
            <person name="Gruber A."/>
            <person name="Parkinson J."/>
            <person name="Shirley M."/>
            <person name="Wan K.L."/>
            <person name="Berriman M."/>
            <person name="Tomley F."/>
            <person name="Pain A."/>
        </authorList>
    </citation>
    <scope>NUCLEOTIDE SEQUENCE [LARGE SCALE GENOMIC DNA]</scope>
    <source>
        <strain evidence="2">Houghton</strain>
    </source>
</reference>
<keyword evidence="1" id="KW-0472">Membrane</keyword>
<feature type="transmembrane region" description="Helical" evidence="1">
    <location>
        <begin position="528"/>
        <end position="546"/>
    </location>
</feature>
<dbReference type="OrthoDB" id="346590at2759"/>
<feature type="transmembrane region" description="Helical" evidence="1">
    <location>
        <begin position="92"/>
        <end position="114"/>
    </location>
</feature>
<feature type="transmembrane region" description="Helical" evidence="1">
    <location>
        <begin position="429"/>
        <end position="449"/>
    </location>
</feature>
<sequence length="633" mass="71691">MERGEEGRGEESFIRPEDLHMWLISLALLMVLNSSLAFVSSQFSQASIPPWIDFAILVNWGVVFGLCVILCESTMHQMCLFGIAFFNGRISWGTNVFCGVVLVVMTVSDIAWGVMHPGLLVLKSFATSLAVLIGNLGYRIVQKQTVARTGDFSLEQPPPVRQRRFRLEGNRQEGSYITRDSVCSGKEQVNTGMRRYWTDFDKDTGVWKDEGEQQFFVVPSSYYGYVDYNWYLDVRLSGAYEGIACPPFNSVKAARGRRIFKPKSMRWKLSPFRSSRLPGCPNRCFRRRGKRVAEAEAKDRVCGMAVMPKVKLGVFEDSAVERWYLLWRAEYIVAFYKDTCHINLLICALQCLFAMARRYIVECLCVVVEKYDGSNASTLEFSDARLHSPSGSRILAALWRPFLQFLIISALILPMKYMESRRGKNGWKFQLLAIAQAATYVAFVFFELLERCYNLAPVPFYAKATRTPKEAVLAFFIGGHLILPLFCIALTIHLRRIPEAFILIISVGSALATSVILSVMGWEFRVVAFYMLSRNLYALFAIMLGLRKRKTTALCNSSAALLDVFVHTGEQPASRECLHTEDRAAPVWKPPFCEMSAEAILNIKWELPKEDFAGILTNWSHREGEQLAAATVT</sequence>
<dbReference type="VEuPathDB" id="ToxoDB:EPH_0000670"/>
<accession>U6G0J8</accession>
<feature type="transmembrane region" description="Helical" evidence="1">
    <location>
        <begin position="120"/>
        <end position="138"/>
    </location>
</feature>
<organism evidence="2 3">
    <name type="scientific">Eimeria praecox</name>
    <dbReference type="NCBI Taxonomy" id="51316"/>
    <lineage>
        <taxon>Eukaryota</taxon>
        <taxon>Sar</taxon>
        <taxon>Alveolata</taxon>
        <taxon>Apicomplexa</taxon>
        <taxon>Conoidasida</taxon>
        <taxon>Coccidia</taxon>
        <taxon>Eucoccidiorida</taxon>
        <taxon>Eimeriorina</taxon>
        <taxon>Eimeriidae</taxon>
        <taxon>Eimeria</taxon>
    </lineage>
</organism>
<gene>
    <name evidence="2" type="ORF">EPH_0000670</name>
</gene>
<dbReference type="AlphaFoldDB" id="U6G0J8"/>
<proteinExistence type="predicted"/>
<feature type="transmembrane region" description="Helical" evidence="1">
    <location>
        <begin position="501"/>
        <end position="522"/>
    </location>
</feature>
<feature type="transmembrane region" description="Helical" evidence="1">
    <location>
        <begin position="21"/>
        <end position="39"/>
    </location>
</feature>
<feature type="transmembrane region" description="Helical" evidence="1">
    <location>
        <begin position="471"/>
        <end position="494"/>
    </location>
</feature>
<keyword evidence="1" id="KW-0812">Transmembrane</keyword>
<evidence type="ECO:0000313" key="2">
    <source>
        <dbReference type="EMBL" id="CDI73826.1"/>
    </source>
</evidence>